<evidence type="ECO:0000256" key="2">
    <source>
        <dbReference type="ARBA" id="ARBA00004377"/>
    </source>
</evidence>
<keyword evidence="9 12" id="KW-0201">Cytochrome c-type biogenesis</keyword>
<protein>
    <recommendedName>
        <fullName evidence="4 12">Heme exporter protein D</fullName>
    </recommendedName>
</protein>
<dbReference type="Proteomes" id="UP000640583">
    <property type="component" value="Unassembled WGS sequence"/>
</dbReference>
<dbReference type="GO" id="GO:0017004">
    <property type="term" value="P:cytochrome complex assembly"/>
    <property type="evidence" value="ECO:0007669"/>
    <property type="project" value="UniProtKB-KW"/>
</dbReference>
<comment type="function">
    <text evidence="1 12">Required for the export of heme to the periplasm for the biogenesis of c-type cytochromes.</text>
</comment>
<gene>
    <name evidence="13" type="primary">ccmD</name>
    <name evidence="13" type="ORF">H1D41_10385</name>
</gene>
<sequence>MPELGDYAFEVLLAYGVSIALILALVGASIWRAKRVTRALREIEARRDQS</sequence>
<dbReference type="GO" id="GO:0005886">
    <property type="term" value="C:plasma membrane"/>
    <property type="evidence" value="ECO:0007669"/>
    <property type="project" value="UniProtKB-SubCell"/>
</dbReference>
<name>A0A8J7IXM2_9RHOB</name>
<evidence type="ECO:0000256" key="4">
    <source>
        <dbReference type="ARBA" id="ARBA00016461"/>
    </source>
</evidence>
<evidence type="ECO:0000256" key="7">
    <source>
        <dbReference type="ARBA" id="ARBA00022519"/>
    </source>
</evidence>
<evidence type="ECO:0000313" key="14">
    <source>
        <dbReference type="Proteomes" id="UP000640583"/>
    </source>
</evidence>
<evidence type="ECO:0000256" key="11">
    <source>
        <dbReference type="ARBA" id="ARBA00023136"/>
    </source>
</evidence>
<evidence type="ECO:0000256" key="10">
    <source>
        <dbReference type="ARBA" id="ARBA00022989"/>
    </source>
</evidence>
<reference evidence="13" key="1">
    <citation type="submission" date="2020-10" db="EMBL/GenBank/DDBJ databases">
        <title>Paenihalocynthiibacter styelae gen. nov., sp. nov., isolated from stalked sea squirt Styela clava.</title>
        <authorList>
            <person name="Kim Y.-O."/>
            <person name="Yoon J.-H."/>
        </authorList>
    </citation>
    <scope>NUCLEOTIDE SEQUENCE</scope>
    <source>
        <strain evidence="13">MYP1-1</strain>
    </source>
</reference>
<evidence type="ECO:0000313" key="13">
    <source>
        <dbReference type="EMBL" id="MBI1494044.1"/>
    </source>
</evidence>
<keyword evidence="8 12" id="KW-0812">Transmembrane</keyword>
<keyword evidence="10 12" id="KW-1133">Transmembrane helix</keyword>
<comment type="caution">
    <text evidence="13">The sequence shown here is derived from an EMBL/GenBank/DDBJ whole genome shotgun (WGS) entry which is preliminary data.</text>
</comment>
<evidence type="ECO:0000256" key="3">
    <source>
        <dbReference type="ARBA" id="ARBA00008741"/>
    </source>
</evidence>
<proteinExistence type="inferred from homology"/>
<evidence type="ECO:0000256" key="1">
    <source>
        <dbReference type="ARBA" id="ARBA00002442"/>
    </source>
</evidence>
<organism evidence="13 14">
    <name type="scientific">Halocynthiibacter styelae</name>
    <dbReference type="NCBI Taxonomy" id="2761955"/>
    <lineage>
        <taxon>Bacteria</taxon>
        <taxon>Pseudomonadati</taxon>
        <taxon>Pseudomonadota</taxon>
        <taxon>Alphaproteobacteria</taxon>
        <taxon>Rhodobacterales</taxon>
        <taxon>Paracoccaceae</taxon>
        <taxon>Halocynthiibacter</taxon>
    </lineage>
</organism>
<feature type="transmembrane region" description="Helical" evidence="12">
    <location>
        <begin position="12"/>
        <end position="31"/>
    </location>
</feature>
<comment type="subcellular location">
    <subcellularLocation>
        <location evidence="2 12">Cell inner membrane</location>
        <topology evidence="2 12">Single-pass membrane protein</topology>
    </subcellularLocation>
</comment>
<evidence type="ECO:0000256" key="8">
    <source>
        <dbReference type="ARBA" id="ARBA00022692"/>
    </source>
</evidence>
<evidence type="ECO:0000256" key="6">
    <source>
        <dbReference type="ARBA" id="ARBA00022475"/>
    </source>
</evidence>
<dbReference type="GO" id="GO:0015886">
    <property type="term" value="P:heme transport"/>
    <property type="evidence" value="ECO:0007669"/>
    <property type="project" value="InterPro"/>
</dbReference>
<dbReference type="EMBL" id="JADCKQ010000007">
    <property type="protein sequence ID" value="MBI1494044.1"/>
    <property type="molecule type" value="Genomic_DNA"/>
</dbReference>
<dbReference type="InterPro" id="IPR007078">
    <property type="entry name" value="Haem_export_protD_CcmD"/>
</dbReference>
<dbReference type="Pfam" id="PF04995">
    <property type="entry name" value="CcmD"/>
    <property type="match status" value="1"/>
</dbReference>
<keyword evidence="11 12" id="KW-0472">Membrane</keyword>
<keyword evidence="5 12" id="KW-0813">Transport</keyword>
<keyword evidence="7 12" id="KW-0997">Cell inner membrane</keyword>
<evidence type="ECO:0000256" key="9">
    <source>
        <dbReference type="ARBA" id="ARBA00022748"/>
    </source>
</evidence>
<dbReference type="AlphaFoldDB" id="A0A8J7IXM2"/>
<evidence type="ECO:0000256" key="5">
    <source>
        <dbReference type="ARBA" id="ARBA00022448"/>
    </source>
</evidence>
<comment type="similarity">
    <text evidence="3 12">Belongs to the CcmD/CycX/HelD family.</text>
</comment>
<evidence type="ECO:0000256" key="12">
    <source>
        <dbReference type="RuleBase" id="RU363101"/>
    </source>
</evidence>
<accession>A0A8J7IXM2</accession>
<keyword evidence="14" id="KW-1185">Reference proteome</keyword>
<dbReference type="RefSeq" id="WP_107498095.1">
    <property type="nucleotide sequence ID" value="NZ_JADCKQ010000007.1"/>
</dbReference>
<dbReference type="NCBIfam" id="TIGR03141">
    <property type="entry name" value="cytochro_ccmD"/>
    <property type="match status" value="1"/>
</dbReference>
<keyword evidence="6 12" id="KW-1003">Cell membrane</keyword>